<evidence type="ECO:0000256" key="3">
    <source>
        <dbReference type="ARBA" id="ARBA00022989"/>
    </source>
</evidence>
<dbReference type="InterPro" id="IPR052952">
    <property type="entry name" value="MFS-Transporter"/>
</dbReference>
<feature type="region of interest" description="Disordered" evidence="5">
    <location>
        <begin position="186"/>
        <end position="220"/>
    </location>
</feature>
<feature type="domain" description="Major facilitator superfamily (MFS) profile" evidence="7">
    <location>
        <begin position="1"/>
        <end position="411"/>
    </location>
</feature>
<feature type="transmembrane region" description="Helical" evidence="6">
    <location>
        <begin position="271"/>
        <end position="291"/>
    </location>
</feature>
<feature type="transmembrane region" description="Helical" evidence="6">
    <location>
        <begin position="157"/>
        <end position="175"/>
    </location>
</feature>
<evidence type="ECO:0000259" key="7">
    <source>
        <dbReference type="PROSITE" id="PS50850"/>
    </source>
</evidence>
<dbReference type="PANTHER" id="PTHR23527">
    <property type="entry name" value="BLL3282 PROTEIN"/>
    <property type="match status" value="1"/>
</dbReference>
<evidence type="ECO:0000313" key="8">
    <source>
        <dbReference type="EMBL" id="GAA2009663.1"/>
    </source>
</evidence>
<gene>
    <name evidence="8" type="ORF">GCM10009755_20650</name>
</gene>
<dbReference type="PANTHER" id="PTHR23527:SF1">
    <property type="entry name" value="BLL3282 PROTEIN"/>
    <property type="match status" value="1"/>
</dbReference>
<dbReference type="InterPro" id="IPR036259">
    <property type="entry name" value="MFS_trans_sf"/>
</dbReference>
<comment type="caution">
    <text evidence="8">The sequence shown here is derived from an EMBL/GenBank/DDBJ whole genome shotgun (WGS) entry which is preliminary data.</text>
</comment>
<feature type="transmembrane region" description="Helical" evidence="6">
    <location>
        <begin position="135"/>
        <end position="151"/>
    </location>
</feature>
<sequence>MLALGVLAHASTTFLITVPAYLIPLLHVTQGVPLAQAGMLAAAPSVGICFTLVLWGAFADRFGERVAIAACTGACVLVALLAAWVTGFVWLALVLGLSGAAAGGTNSASGRLVVGWFPRERRGLAMGIRQMSQPLGVAVAALVVPGLAGTSGIPAPFLLVAAVLGALTLACALLIRDAPRAPRAVPLEDGDLAPPASAAEAPGAPGTAPPPPGAAAGATDDVSGNPYRRSSFLLRIHAVSVLLTVPQYTLATFGLVFLIADQGWSGADAGIAVASAQLVGAVGRVVIGGISDRVGSRTTVIRAVAVLCVVGMLLIGSAGFLGVAVLTLVALVFATLISTADNGLEFTAIAEAAGPGWSGKALGIQNTGQFLMAAAVGPSMGALITVVGYPLAFALVALTPAASLFLVPRRDDVAA</sequence>
<accession>A0ABP5EYF5</accession>
<evidence type="ECO:0000256" key="2">
    <source>
        <dbReference type="ARBA" id="ARBA00022692"/>
    </source>
</evidence>
<name>A0ABP5EYF5_9MICO</name>
<evidence type="ECO:0000256" key="6">
    <source>
        <dbReference type="SAM" id="Phobius"/>
    </source>
</evidence>
<feature type="transmembrane region" description="Helical" evidence="6">
    <location>
        <begin position="39"/>
        <end position="59"/>
    </location>
</feature>
<organism evidence="8 9">
    <name type="scientific">Brevibacterium samyangense</name>
    <dbReference type="NCBI Taxonomy" id="366888"/>
    <lineage>
        <taxon>Bacteria</taxon>
        <taxon>Bacillati</taxon>
        <taxon>Actinomycetota</taxon>
        <taxon>Actinomycetes</taxon>
        <taxon>Micrococcales</taxon>
        <taxon>Brevibacteriaceae</taxon>
        <taxon>Brevibacterium</taxon>
    </lineage>
</organism>
<feature type="transmembrane region" description="Helical" evidence="6">
    <location>
        <begin position="66"/>
        <end position="84"/>
    </location>
</feature>
<dbReference type="InterPro" id="IPR011701">
    <property type="entry name" value="MFS"/>
</dbReference>
<feature type="transmembrane region" description="Helical" evidence="6">
    <location>
        <begin position="303"/>
        <end position="336"/>
    </location>
</feature>
<evidence type="ECO:0000256" key="5">
    <source>
        <dbReference type="SAM" id="MobiDB-lite"/>
    </source>
</evidence>
<protein>
    <submittedName>
        <fullName evidence="8">MFS transporter</fullName>
    </submittedName>
</protein>
<feature type="transmembrane region" description="Helical" evidence="6">
    <location>
        <begin position="90"/>
        <end position="114"/>
    </location>
</feature>
<dbReference type="Pfam" id="PF07690">
    <property type="entry name" value="MFS_1"/>
    <property type="match status" value="1"/>
</dbReference>
<keyword evidence="4 6" id="KW-0472">Membrane</keyword>
<feature type="transmembrane region" description="Helical" evidence="6">
    <location>
        <begin position="238"/>
        <end position="259"/>
    </location>
</feature>
<dbReference type="EMBL" id="BAAANO010000018">
    <property type="protein sequence ID" value="GAA2009663.1"/>
    <property type="molecule type" value="Genomic_DNA"/>
</dbReference>
<reference evidence="9" key="1">
    <citation type="journal article" date="2019" name="Int. J. Syst. Evol. Microbiol.">
        <title>The Global Catalogue of Microorganisms (GCM) 10K type strain sequencing project: providing services to taxonomists for standard genome sequencing and annotation.</title>
        <authorList>
            <consortium name="The Broad Institute Genomics Platform"/>
            <consortium name="The Broad Institute Genome Sequencing Center for Infectious Disease"/>
            <person name="Wu L."/>
            <person name="Ma J."/>
        </authorList>
    </citation>
    <scope>NUCLEOTIDE SEQUENCE [LARGE SCALE GENOMIC DNA]</scope>
    <source>
        <strain evidence="9">JCM 14546</strain>
    </source>
</reference>
<proteinExistence type="predicted"/>
<dbReference type="PROSITE" id="PS50850">
    <property type="entry name" value="MFS"/>
    <property type="match status" value="1"/>
</dbReference>
<keyword evidence="3 6" id="KW-1133">Transmembrane helix</keyword>
<evidence type="ECO:0000313" key="9">
    <source>
        <dbReference type="Proteomes" id="UP001500755"/>
    </source>
</evidence>
<dbReference type="Proteomes" id="UP001500755">
    <property type="component" value="Unassembled WGS sequence"/>
</dbReference>
<dbReference type="Gene3D" id="1.20.1250.20">
    <property type="entry name" value="MFS general substrate transporter like domains"/>
    <property type="match status" value="2"/>
</dbReference>
<dbReference type="InterPro" id="IPR020846">
    <property type="entry name" value="MFS_dom"/>
</dbReference>
<evidence type="ECO:0000256" key="4">
    <source>
        <dbReference type="ARBA" id="ARBA00023136"/>
    </source>
</evidence>
<feature type="compositionally biased region" description="Low complexity" evidence="5">
    <location>
        <begin position="193"/>
        <end position="206"/>
    </location>
</feature>
<evidence type="ECO:0000256" key="1">
    <source>
        <dbReference type="ARBA" id="ARBA00004651"/>
    </source>
</evidence>
<keyword evidence="9" id="KW-1185">Reference proteome</keyword>
<dbReference type="SUPFAM" id="SSF103473">
    <property type="entry name" value="MFS general substrate transporter"/>
    <property type="match status" value="1"/>
</dbReference>
<feature type="transmembrane region" description="Helical" evidence="6">
    <location>
        <begin position="380"/>
        <end position="407"/>
    </location>
</feature>
<comment type="subcellular location">
    <subcellularLocation>
        <location evidence="1">Cell membrane</location>
        <topology evidence="1">Multi-pass membrane protein</topology>
    </subcellularLocation>
</comment>
<keyword evidence="2 6" id="KW-0812">Transmembrane</keyword>